<gene>
    <name evidence="1" type="ORF">JI735_29510</name>
</gene>
<keyword evidence="2" id="KW-1185">Reference proteome</keyword>
<dbReference type="InterPro" id="IPR036641">
    <property type="entry name" value="HPT_dom_sf"/>
</dbReference>
<accession>A0A974PB58</accession>
<proteinExistence type="predicted"/>
<protein>
    <submittedName>
        <fullName evidence="1">Hpt domain-containing protein</fullName>
    </submittedName>
</protein>
<name>A0A974PB58_9BACL</name>
<reference evidence="1 2" key="1">
    <citation type="submission" date="2021-01" db="EMBL/GenBank/DDBJ databases">
        <title>Whole genome sequence of Paenibacillus sonchi LMG 24727 for comparative genomics.</title>
        <authorList>
            <person name="Lee G."/>
            <person name="Kim M.-J."/>
            <person name="Lim K."/>
            <person name="Shin J.-H."/>
        </authorList>
    </citation>
    <scope>NUCLEOTIDE SEQUENCE [LARGE SCALE GENOMIC DNA]</scope>
    <source>
        <strain evidence="1 2">LMG 24727</strain>
    </source>
</reference>
<evidence type="ECO:0000313" key="1">
    <source>
        <dbReference type="EMBL" id="QQZ60571.1"/>
    </source>
</evidence>
<organism evidence="1 2">
    <name type="scientific">Paenibacillus sonchi</name>
    <dbReference type="NCBI Taxonomy" id="373687"/>
    <lineage>
        <taxon>Bacteria</taxon>
        <taxon>Bacillati</taxon>
        <taxon>Bacillota</taxon>
        <taxon>Bacilli</taxon>
        <taxon>Bacillales</taxon>
        <taxon>Paenibacillaceae</taxon>
        <taxon>Paenibacillus</taxon>
        <taxon>Paenibacillus sonchi group</taxon>
    </lineage>
</organism>
<dbReference type="Proteomes" id="UP000595841">
    <property type="component" value="Chromosome"/>
</dbReference>
<dbReference type="AlphaFoldDB" id="A0A974PB58"/>
<evidence type="ECO:0000313" key="2">
    <source>
        <dbReference type="Proteomes" id="UP000595841"/>
    </source>
</evidence>
<dbReference type="RefSeq" id="WP_202676698.1">
    <property type="nucleotide sequence ID" value="NZ_CP068595.1"/>
</dbReference>
<sequence length="117" mass="14047">MTTRKYKELVAQRTRQTLHNWSSQEFVSEKDIYRFLHNLKGTAGTVGLVKVEQQAGSIMLYFSEDVHRSWTEAEWGITYTRFWSFWTMSKMKRIRCCRGPVRRGQNRFMAYTTSMRF</sequence>
<dbReference type="KEGG" id="pson:JI735_29510"/>
<dbReference type="SUPFAM" id="SSF47226">
    <property type="entry name" value="Histidine-containing phosphotransfer domain, HPT domain"/>
    <property type="match status" value="1"/>
</dbReference>
<dbReference type="EMBL" id="CP068595">
    <property type="protein sequence ID" value="QQZ60571.1"/>
    <property type="molecule type" value="Genomic_DNA"/>
</dbReference>
<dbReference type="GO" id="GO:0000160">
    <property type="term" value="P:phosphorelay signal transduction system"/>
    <property type="evidence" value="ECO:0007669"/>
    <property type="project" value="InterPro"/>
</dbReference>